<proteinExistence type="predicted"/>
<accession>A0AC61R6R2</accession>
<protein>
    <submittedName>
        <fullName evidence="1">YitT family protein</fullName>
    </submittedName>
</protein>
<dbReference type="EMBL" id="SRYG01000012">
    <property type="protein sequence ID" value="TGY65848.1"/>
    <property type="molecule type" value="Genomic_DNA"/>
</dbReference>
<gene>
    <name evidence="1" type="ORF">E5336_06750</name>
</gene>
<reference evidence="1" key="1">
    <citation type="submission" date="2019-04" db="EMBL/GenBank/DDBJ databases">
        <title>Microbes associate with the intestines of laboratory mice.</title>
        <authorList>
            <person name="Navarre W."/>
            <person name="Wong E."/>
            <person name="Huang K."/>
            <person name="Tropini C."/>
            <person name="Ng K."/>
            <person name="Yu B."/>
        </authorList>
    </citation>
    <scope>NUCLEOTIDE SEQUENCE</scope>
    <source>
        <strain evidence="1">NM09_H32</strain>
    </source>
</reference>
<evidence type="ECO:0000313" key="1">
    <source>
        <dbReference type="EMBL" id="TGY65848.1"/>
    </source>
</evidence>
<dbReference type="Proteomes" id="UP000308836">
    <property type="component" value="Unassembled WGS sequence"/>
</dbReference>
<name>A0AC61R6R2_9FIRM</name>
<comment type="caution">
    <text evidence="1">The sequence shown here is derived from an EMBL/GenBank/DDBJ whole genome shotgun (WGS) entry which is preliminary data.</text>
</comment>
<organism evidence="1 2">
    <name type="scientific">Dubosiella muris</name>
    <dbReference type="NCBI Taxonomy" id="3038133"/>
    <lineage>
        <taxon>Bacteria</taxon>
        <taxon>Bacillati</taxon>
        <taxon>Bacillota</taxon>
        <taxon>Erysipelotrichia</taxon>
        <taxon>Erysipelotrichales</taxon>
        <taxon>Erysipelotrichaceae</taxon>
        <taxon>Dubosiella</taxon>
    </lineage>
</organism>
<keyword evidence="2" id="KW-1185">Reference proteome</keyword>
<sequence length="285" mass="31207">MKTIQFFARILLGNFLLAVAVNMLVVPSGFIAGGSTGLALIIMHWARLPYSTIVTGINLCMFAIGFFFLGKKFALTTLVSTIVYPLFLSMTAFLADIELVSDPLIAAIMAGGLMGCGLGLVIQSGASTGGLDIPPIILERKFGWSVSVTMNIMDLFILVYQITYSTPEQIICGLTLVFVTYFVMNQIMTFGKAALQLMIMSARHEMMRQLFVDTLDKGATLFWIEGGYTKKEAKAICAIVARKELYEVQKAIYEVDPEAFVVVSKVSEVRGRGFKPLSHRPGKIG</sequence>
<evidence type="ECO:0000313" key="2">
    <source>
        <dbReference type="Proteomes" id="UP000308836"/>
    </source>
</evidence>